<dbReference type="RefSeq" id="WP_132325822.1">
    <property type="nucleotide sequence ID" value="NZ_FWZT01000034.1"/>
</dbReference>
<dbReference type="OrthoDB" id="5293837at2"/>
<name>A0A1Y6CNF4_9BACT</name>
<dbReference type="STRING" id="1513793.SAMN06296036_1346"/>
<dbReference type="Gene3D" id="3.10.580.10">
    <property type="entry name" value="CBS-domain"/>
    <property type="match status" value="1"/>
</dbReference>
<dbReference type="AlphaFoldDB" id="A0A1Y6CNF4"/>
<dbReference type="SMART" id="SM00116">
    <property type="entry name" value="CBS"/>
    <property type="match status" value="2"/>
</dbReference>
<evidence type="ECO:0000259" key="3">
    <source>
        <dbReference type="PROSITE" id="PS51371"/>
    </source>
</evidence>
<evidence type="ECO:0000313" key="5">
    <source>
        <dbReference type="Proteomes" id="UP000192907"/>
    </source>
</evidence>
<feature type="domain" description="CBS" evidence="3">
    <location>
        <begin position="73"/>
        <end position="126"/>
    </location>
</feature>
<dbReference type="InterPro" id="IPR051257">
    <property type="entry name" value="Diverse_CBS-Domain"/>
</dbReference>
<dbReference type="Pfam" id="PF00571">
    <property type="entry name" value="CBS"/>
    <property type="match status" value="2"/>
</dbReference>
<feature type="domain" description="CBS" evidence="3">
    <location>
        <begin position="8"/>
        <end position="64"/>
    </location>
</feature>
<evidence type="ECO:0000313" key="4">
    <source>
        <dbReference type="EMBL" id="SMF79867.1"/>
    </source>
</evidence>
<reference evidence="5" key="1">
    <citation type="submission" date="2017-04" db="EMBL/GenBank/DDBJ databases">
        <authorList>
            <person name="Varghese N."/>
            <person name="Submissions S."/>
        </authorList>
    </citation>
    <scope>NUCLEOTIDE SEQUENCE [LARGE SCALE GENOMIC DNA]</scope>
    <source>
        <strain evidence="5">RKEM611</strain>
    </source>
</reference>
<dbReference type="PANTHER" id="PTHR43080:SF2">
    <property type="entry name" value="CBS DOMAIN-CONTAINING PROTEIN"/>
    <property type="match status" value="1"/>
</dbReference>
<accession>A0A1Y6CNF4</accession>
<organism evidence="4 5">
    <name type="scientific">Pseudobacteriovorax antillogorgiicola</name>
    <dbReference type="NCBI Taxonomy" id="1513793"/>
    <lineage>
        <taxon>Bacteria</taxon>
        <taxon>Pseudomonadati</taxon>
        <taxon>Bdellovibrionota</taxon>
        <taxon>Oligoflexia</taxon>
        <taxon>Oligoflexales</taxon>
        <taxon>Pseudobacteriovoracaceae</taxon>
        <taxon>Pseudobacteriovorax</taxon>
    </lineage>
</organism>
<protein>
    <submittedName>
        <fullName evidence="4">Acetoin utilization protein AcuB</fullName>
    </submittedName>
</protein>
<dbReference type="Proteomes" id="UP000192907">
    <property type="component" value="Unassembled WGS sequence"/>
</dbReference>
<dbReference type="EMBL" id="FWZT01000034">
    <property type="protein sequence ID" value="SMF79867.1"/>
    <property type="molecule type" value="Genomic_DNA"/>
</dbReference>
<proteinExistence type="predicted"/>
<dbReference type="PROSITE" id="PS51371">
    <property type="entry name" value="CBS"/>
    <property type="match status" value="2"/>
</dbReference>
<keyword evidence="5" id="KW-1185">Reference proteome</keyword>
<gene>
    <name evidence="4" type="ORF">SAMN06296036_1346</name>
</gene>
<dbReference type="SUPFAM" id="SSF54631">
    <property type="entry name" value="CBS-domain pair"/>
    <property type="match status" value="1"/>
</dbReference>
<evidence type="ECO:0000256" key="1">
    <source>
        <dbReference type="ARBA" id="ARBA00023122"/>
    </source>
</evidence>
<sequence length="126" mass="13746">MTQISEYMTKVPHSIEPNCTVQDAKERMYELGVTHLPVMSGGKVIGILSERDILYLKGMNAIDISQVKVGHTMTEEPVTVLEDQDLKSVCSLMVEKKIGSTLVQGKDGKLSGIFTYTDALKALAAS</sequence>
<dbReference type="PANTHER" id="PTHR43080">
    <property type="entry name" value="CBS DOMAIN-CONTAINING PROTEIN CBSX3, MITOCHONDRIAL"/>
    <property type="match status" value="1"/>
</dbReference>
<keyword evidence="1 2" id="KW-0129">CBS domain</keyword>
<evidence type="ECO:0000256" key="2">
    <source>
        <dbReference type="PROSITE-ProRule" id="PRU00703"/>
    </source>
</evidence>
<dbReference type="InterPro" id="IPR046342">
    <property type="entry name" value="CBS_dom_sf"/>
</dbReference>
<dbReference type="InterPro" id="IPR000644">
    <property type="entry name" value="CBS_dom"/>
</dbReference>